<dbReference type="OrthoDB" id="85996at2157"/>
<evidence type="ECO:0000313" key="1">
    <source>
        <dbReference type="EMBL" id="KUH33471.1"/>
    </source>
</evidence>
<organism evidence="1 2">
    <name type="scientific">Thermococcus celericrescens</name>
    <dbReference type="NCBI Taxonomy" id="227598"/>
    <lineage>
        <taxon>Archaea</taxon>
        <taxon>Methanobacteriati</taxon>
        <taxon>Methanobacteriota</taxon>
        <taxon>Thermococci</taxon>
        <taxon>Thermococcales</taxon>
        <taxon>Thermococcaceae</taxon>
        <taxon>Thermococcus</taxon>
    </lineage>
</organism>
<dbReference type="Gene3D" id="3.30.2380.10">
    <property type="entry name" value="CGI121/TPRKB"/>
    <property type="match status" value="1"/>
</dbReference>
<dbReference type="STRING" id="227598.APY94_05765"/>
<dbReference type="EMBL" id="LLYW01000019">
    <property type="protein sequence ID" value="KUH33471.1"/>
    <property type="molecule type" value="Genomic_DNA"/>
</dbReference>
<comment type="caution">
    <text evidence="1">The sequence shown here is derived from an EMBL/GenBank/DDBJ whole genome shotgun (WGS) entry which is preliminary data.</text>
</comment>
<dbReference type="InterPro" id="IPR036504">
    <property type="entry name" value="CGI121/TPRKB_sf"/>
</dbReference>
<dbReference type="AlphaFoldDB" id="A0A117ITB8"/>
<dbReference type="NCBIfam" id="NF011465">
    <property type="entry name" value="PRK14886.1-1"/>
    <property type="match status" value="1"/>
</dbReference>
<dbReference type="RefSeq" id="WP_058938726.1">
    <property type="nucleotide sequence ID" value="NZ_LLYW01000019.1"/>
</dbReference>
<reference evidence="1 2" key="1">
    <citation type="submission" date="2015-10" db="EMBL/GenBank/DDBJ databases">
        <title>Draft genome sequence of Thermococcus celericrescens strain DSM 17994.</title>
        <authorList>
            <person name="Hong S.-J."/>
            <person name="Park C.-E."/>
            <person name="Shin J.-H."/>
        </authorList>
    </citation>
    <scope>NUCLEOTIDE SEQUENCE [LARGE SCALE GENOMIC DNA]</scope>
    <source>
        <strain evidence="1 2">DSM 17994</strain>
    </source>
</reference>
<gene>
    <name evidence="1" type="ORF">APY94_05765</name>
</gene>
<accession>A0A117ITB8</accession>
<dbReference type="Proteomes" id="UP000053462">
    <property type="component" value="Unassembled WGS sequence"/>
</dbReference>
<evidence type="ECO:0000313" key="2">
    <source>
        <dbReference type="Proteomes" id="UP000053462"/>
    </source>
</evidence>
<dbReference type="SUPFAM" id="SSF143870">
    <property type="entry name" value="PF0523-like"/>
    <property type="match status" value="1"/>
</dbReference>
<proteinExistence type="predicted"/>
<keyword evidence="2" id="KW-1185">Reference proteome</keyword>
<evidence type="ECO:0008006" key="3">
    <source>
        <dbReference type="Google" id="ProtNLM"/>
    </source>
</evidence>
<name>A0A117ITB8_9EURY</name>
<protein>
    <recommendedName>
        <fullName evidence="3">KEOPS complex subunit Cgi121</fullName>
    </recommendedName>
</protein>
<sequence length="135" mass="14822">MKEITENLHITKIFVKNAGELIPLIGGDFQIVNGECWEEVAFAALLALRSFERGTNHARTLGGELLLRLAGTLQIKDAIAKHGVRDGENYLVVFGSRNRAGGILAELNLEELPMTDCGAEKSKRFFEKAALVEVL</sequence>